<keyword evidence="1" id="KW-0732">Signal</keyword>
<feature type="signal peptide" evidence="1">
    <location>
        <begin position="1"/>
        <end position="27"/>
    </location>
</feature>
<sequence length="222" mass="22132">MNMSFKKIIAGVTVVAVVAMNMAVVNAAVIGTGSVTGSGAFDSSINWDDAFPGTASGSVTGIIVTASVAPTLTMEISTGSLALGVLSATTATASLSIEVGTNANNGVVVTAQSANGGLTSTTASGIINNDAGTITDGVVESYKFLSATGAVSDSTVAGYTITGLQNTEVNTTAAHVIYTTNKPEDFTGVNDIAFDVTSSIDLMTPAAANYTDTLTFTVTGNF</sequence>
<feature type="chain" id="PRO_5022826176" evidence="1">
    <location>
        <begin position="28"/>
        <end position="222"/>
    </location>
</feature>
<proteinExistence type="predicted"/>
<accession>K1YD78</accession>
<dbReference type="EMBL" id="AMFJ01034129">
    <property type="protein sequence ID" value="EKD30183.1"/>
    <property type="molecule type" value="Genomic_DNA"/>
</dbReference>
<dbReference type="AlphaFoldDB" id="K1YD78"/>
<evidence type="ECO:0000256" key="1">
    <source>
        <dbReference type="SAM" id="SignalP"/>
    </source>
</evidence>
<reference evidence="2" key="1">
    <citation type="journal article" date="2012" name="Science">
        <title>Fermentation, hydrogen, and sulfur metabolism in multiple uncultivated bacterial phyla.</title>
        <authorList>
            <person name="Wrighton K.C."/>
            <person name="Thomas B.C."/>
            <person name="Sharon I."/>
            <person name="Miller C.S."/>
            <person name="Castelle C.J."/>
            <person name="VerBerkmoes N.C."/>
            <person name="Wilkins M.J."/>
            <person name="Hettich R.L."/>
            <person name="Lipton M.S."/>
            <person name="Williams K.H."/>
            <person name="Long P.E."/>
            <person name="Banfield J.F."/>
        </authorList>
    </citation>
    <scope>NUCLEOTIDE SEQUENCE [LARGE SCALE GENOMIC DNA]</scope>
</reference>
<organism evidence="2">
    <name type="scientific">uncultured bacterium</name>
    <name type="common">gcode 4</name>
    <dbReference type="NCBI Taxonomy" id="1234023"/>
    <lineage>
        <taxon>Bacteria</taxon>
        <taxon>environmental samples</taxon>
    </lineage>
</organism>
<evidence type="ECO:0000313" key="2">
    <source>
        <dbReference type="EMBL" id="EKD30183.1"/>
    </source>
</evidence>
<protein>
    <submittedName>
        <fullName evidence="2">Uncharacterized protein</fullName>
    </submittedName>
</protein>
<comment type="caution">
    <text evidence="2">The sequence shown here is derived from an EMBL/GenBank/DDBJ whole genome shotgun (WGS) entry which is preliminary data.</text>
</comment>
<gene>
    <name evidence="2" type="ORF">ACD_78C00129G0005</name>
</gene>
<name>K1YD78_9BACT</name>